<accession>A0A1X7JL80</accession>
<dbReference type="CDD" id="cd02149">
    <property type="entry name" value="NfsB-like"/>
    <property type="match status" value="1"/>
</dbReference>
<comment type="similarity">
    <text evidence="2">Belongs to the nitroreductase family.</text>
</comment>
<dbReference type="InterPro" id="IPR029479">
    <property type="entry name" value="Nitroreductase"/>
</dbReference>
<dbReference type="EMBL" id="FXAU01000003">
    <property type="protein sequence ID" value="SMG28572.1"/>
    <property type="molecule type" value="Genomic_DNA"/>
</dbReference>
<evidence type="ECO:0000313" key="9">
    <source>
        <dbReference type="Proteomes" id="UP000192980"/>
    </source>
</evidence>
<name>A0A1X7JL80_9SPHI</name>
<evidence type="ECO:0000313" key="8">
    <source>
        <dbReference type="EMBL" id="SMG28572.1"/>
    </source>
</evidence>
<comment type="cofactor">
    <cofactor evidence="1">
        <name>FMN</name>
        <dbReference type="ChEBI" id="CHEBI:58210"/>
    </cofactor>
</comment>
<proteinExistence type="inferred from homology"/>
<dbReference type="GO" id="GO:0016491">
    <property type="term" value="F:oxidoreductase activity"/>
    <property type="evidence" value="ECO:0007669"/>
    <property type="project" value="UniProtKB-KW"/>
</dbReference>
<dbReference type="Gene3D" id="3.40.109.10">
    <property type="entry name" value="NADH Oxidase"/>
    <property type="match status" value="1"/>
</dbReference>
<dbReference type="SUPFAM" id="SSF55469">
    <property type="entry name" value="FMN-dependent nitroreductase-like"/>
    <property type="match status" value="1"/>
</dbReference>
<evidence type="ECO:0000259" key="7">
    <source>
        <dbReference type="Pfam" id="PF00881"/>
    </source>
</evidence>
<dbReference type="PANTHER" id="PTHR43673">
    <property type="entry name" value="NAD(P)H NITROREDUCTASE YDGI-RELATED"/>
    <property type="match status" value="1"/>
</dbReference>
<sequence length="237" mass="27275">MRLSAKEKQQIRRVVVYPIEQNDFYNMTLISDLKWRHAVKAYDPSKKVSTEDIEKIIEATRLAPTSSGLQPFKLVVVSNQALKEQMVPGSLNPDCMRDCSHILVFAAWDQYTDERIDEVYDRTTDQRGLPRGRFSRYTDMLKESFGRQTTAQHFAHISKQTYIALGFALAQAAELRISSTPAEGYDNELIDDVLNLKEQGLRSVALLYLGYANEEKDWLAQMKKVRAPKEDFVVEYK</sequence>
<keyword evidence="3" id="KW-0285">Flavoprotein</keyword>
<keyword evidence="6" id="KW-0560">Oxidoreductase</keyword>
<protein>
    <submittedName>
        <fullName evidence="8">Nitroreductase</fullName>
    </submittedName>
</protein>
<dbReference type="PANTHER" id="PTHR43673:SF2">
    <property type="entry name" value="NITROREDUCTASE"/>
    <property type="match status" value="1"/>
</dbReference>
<evidence type="ECO:0000256" key="2">
    <source>
        <dbReference type="ARBA" id="ARBA00007118"/>
    </source>
</evidence>
<dbReference type="AlphaFoldDB" id="A0A1X7JL80"/>
<keyword evidence="5" id="KW-0521">NADP</keyword>
<evidence type="ECO:0000256" key="3">
    <source>
        <dbReference type="ARBA" id="ARBA00022630"/>
    </source>
</evidence>
<evidence type="ECO:0000256" key="6">
    <source>
        <dbReference type="ARBA" id="ARBA00023002"/>
    </source>
</evidence>
<dbReference type="InterPro" id="IPR000415">
    <property type="entry name" value="Nitroreductase-like"/>
</dbReference>
<gene>
    <name evidence="8" type="ORF">SAMN05660862_1824</name>
</gene>
<evidence type="ECO:0000256" key="4">
    <source>
        <dbReference type="ARBA" id="ARBA00022643"/>
    </source>
</evidence>
<dbReference type="Proteomes" id="UP000192980">
    <property type="component" value="Unassembled WGS sequence"/>
</dbReference>
<organism evidence="8 9">
    <name type="scientific">Sphingobacterium psychroaquaticum</name>
    <dbReference type="NCBI Taxonomy" id="561061"/>
    <lineage>
        <taxon>Bacteria</taxon>
        <taxon>Pseudomonadati</taxon>
        <taxon>Bacteroidota</taxon>
        <taxon>Sphingobacteriia</taxon>
        <taxon>Sphingobacteriales</taxon>
        <taxon>Sphingobacteriaceae</taxon>
        <taxon>Sphingobacterium</taxon>
    </lineage>
</organism>
<dbReference type="STRING" id="561061.SAMN05660862_1824"/>
<dbReference type="InterPro" id="IPR033878">
    <property type="entry name" value="NfsB-like"/>
</dbReference>
<evidence type="ECO:0000256" key="5">
    <source>
        <dbReference type="ARBA" id="ARBA00022857"/>
    </source>
</evidence>
<evidence type="ECO:0000256" key="1">
    <source>
        <dbReference type="ARBA" id="ARBA00001917"/>
    </source>
</evidence>
<dbReference type="Pfam" id="PF00881">
    <property type="entry name" value="Nitroreductase"/>
    <property type="match status" value="1"/>
</dbReference>
<feature type="domain" description="Nitroreductase" evidence="7">
    <location>
        <begin position="33"/>
        <end position="211"/>
    </location>
</feature>
<keyword evidence="4" id="KW-0288">FMN</keyword>
<reference evidence="8 9" key="1">
    <citation type="submission" date="2017-04" db="EMBL/GenBank/DDBJ databases">
        <authorList>
            <person name="Afonso C.L."/>
            <person name="Miller P.J."/>
            <person name="Scott M.A."/>
            <person name="Spackman E."/>
            <person name="Goraichik I."/>
            <person name="Dimitrov K.M."/>
            <person name="Suarez D.L."/>
            <person name="Swayne D.E."/>
        </authorList>
    </citation>
    <scope>NUCLEOTIDE SEQUENCE [LARGE SCALE GENOMIC DNA]</scope>
    <source>
        <strain evidence="8 9">DSM 22418</strain>
    </source>
</reference>
<keyword evidence="9" id="KW-1185">Reference proteome</keyword>